<dbReference type="Proteomes" id="UP000249794">
    <property type="component" value="Unassembled WGS sequence"/>
</dbReference>
<dbReference type="PANTHER" id="PTHR33653:SF1">
    <property type="entry name" value="RIBONUCLEASE VAPC2"/>
    <property type="match status" value="1"/>
</dbReference>
<feature type="domain" description="PIN" evidence="8">
    <location>
        <begin position="24"/>
        <end position="69"/>
    </location>
</feature>
<dbReference type="GO" id="GO:0046872">
    <property type="term" value="F:metal ion binding"/>
    <property type="evidence" value="ECO:0007669"/>
    <property type="project" value="UniProtKB-KW"/>
</dbReference>
<dbReference type="GO" id="GO:0016787">
    <property type="term" value="F:hydrolase activity"/>
    <property type="evidence" value="ECO:0007669"/>
    <property type="project" value="UniProtKB-KW"/>
</dbReference>
<evidence type="ECO:0000313" key="10">
    <source>
        <dbReference type="Proteomes" id="UP000249794"/>
    </source>
</evidence>
<keyword evidence="3" id="KW-0540">Nuclease</keyword>
<dbReference type="AlphaFoldDB" id="A0A2W4XE53"/>
<dbReference type="InterPro" id="IPR029060">
    <property type="entry name" value="PIN-like_dom_sf"/>
</dbReference>
<keyword evidence="2" id="KW-1277">Toxin-antitoxin system</keyword>
<feature type="non-terminal residue" evidence="9">
    <location>
        <position position="1"/>
    </location>
</feature>
<comment type="caution">
    <text evidence="9">The sequence shown here is derived from an EMBL/GenBank/DDBJ whole genome shotgun (WGS) entry which is preliminary data.</text>
</comment>
<proteinExistence type="inferred from homology"/>
<reference evidence="10" key="1">
    <citation type="submission" date="2018-04" db="EMBL/GenBank/DDBJ databases">
        <authorList>
            <person name="Cornet L."/>
        </authorList>
    </citation>
    <scope>NUCLEOTIDE SEQUENCE [LARGE SCALE GENOMIC DNA]</scope>
</reference>
<organism evidence="9 10">
    <name type="scientific">Phormidesmis priestleyi</name>
    <dbReference type="NCBI Taxonomy" id="268141"/>
    <lineage>
        <taxon>Bacteria</taxon>
        <taxon>Bacillati</taxon>
        <taxon>Cyanobacteriota</taxon>
        <taxon>Cyanophyceae</taxon>
        <taxon>Leptolyngbyales</taxon>
        <taxon>Leptolyngbyaceae</taxon>
        <taxon>Phormidesmis</taxon>
    </lineage>
</organism>
<evidence type="ECO:0000256" key="4">
    <source>
        <dbReference type="ARBA" id="ARBA00022723"/>
    </source>
</evidence>
<keyword evidence="6" id="KW-0460">Magnesium</keyword>
<evidence type="ECO:0000256" key="2">
    <source>
        <dbReference type="ARBA" id="ARBA00022649"/>
    </source>
</evidence>
<evidence type="ECO:0000256" key="7">
    <source>
        <dbReference type="ARBA" id="ARBA00038093"/>
    </source>
</evidence>
<dbReference type="GO" id="GO:0004518">
    <property type="term" value="F:nuclease activity"/>
    <property type="evidence" value="ECO:0007669"/>
    <property type="project" value="UniProtKB-KW"/>
</dbReference>
<keyword evidence="5" id="KW-0378">Hydrolase</keyword>
<dbReference type="Gene3D" id="3.40.50.1010">
    <property type="entry name" value="5'-nuclease"/>
    <property type="match status" value="1"/>
</dbReference>
<comment type="cofactor">
    <cofactor evidence="1">
        <name>Mg(2+)</name>
        <dbReference type="ChEBI" id="CHEBI:18420"/>
    </cofactor>
</comment>
<evidence type="ECO:0000256" key="5">
    <source>
        <dbReference type="ARBA" id="ARBA00022801"/>
    </source>
</evidence>
<gene>
    <name evidence="9" type="ORF">DCF15_13310</name>
</gene>
<keyword evidence="4" id="KW-0479">Metal-binding</keyword>
<dbReference type="InterPro" id="IPR002716">
    <property type="entry name" value="PIN_dom"/>
</dbReference>
<dbReference type="EMBL" id="QBMP01000139">
    <property type="protein sequence ID" value="PZO52799.1"/>
    <property type="molecule type" value="Genomic_DNA"/>
</dbReference>
<protein>
    <recommendedName>
        <fullName evidence="8">PIN domain-containing protein</fullName>
    </recommendedName>
</protein>
<evidence type="ECO:0000256" key="3">
    <source>
        <dbReference type="ARBA" id="ARBA00022722"/>
    </source>
</evidence>
<dbReference type="SUPFAM" id="SSF88723">
    <property type="entry name" value="PIN domain-like"/>
    <property type="match status" value="1"/>
</dbReference>
<sequence length="83" mass="9354">HYATSSVFSFCGTTRINERTVSEQVAQVRVILKAQGQPIGPYDLWIAATALQHNLIMVTANQREFSRVPNIKIENWRGPISRA</sequence>
<comment type="similarity">
    <text evidence="7">Belongs to the PINc/VapC protein family.</text>
</comment>
<accession>A0A2W4XE53</accession>
<evidence type="ECO:0000256" key="6">
    <source>
        <dbReference type="ARBA" id="ARBA00022842"/>
    </source>
</evidence>
<evidence type="ECO:0000256" key="1">
    <source>
        <dbReference type="ARBA" id="ARBA00001946"/>
    </source>
</evidence>
<evidence type="ECO:0000313" key="9">
    <source>
        <dbReference type="EMBL" id="PZO52799.1"/>
    </source>
</evidence>
<dbReference type="PANTHER" id="PTHR33653">
    <property type="entry name" value="RIBONUCLEASE VAPC2"/>
    <property type="match status" value="1"/>
</dbReference>
<dbReference type="InterPro" id="IPR050556">
    <property type="entry name" value="Type_II_TA_system_RNase"/>
</dbReference>
<evidence type="ECO:0000259" key="8">
    <source>
        <dbReference type="Pfam" id="PF01850"/>
    </source>
</evidence>
<reference evidence="9 10" key="2">
    <citation type="submission" date="2018-06" db="EMBL/GenBank/DDBJ databases">
        <title>Metagenomic assembly of (sub)arctic Cyanobacteria and their associated microbiome from non-axenic cultures.</title>
        <authorList>
            <person name="Baurain D."/>
        </authorList>
    </citation>
    <scope>NUCLEOTIDE SEQUENCE [LARGE SCALE GENOMIC DNA]</scope>
    <source>
        <strain evidence="9">ULC027bin1</strain>
    </source>
</reference>
<name>A0A2W4XE53_9CYAN</name>
<dbReference type="Pfam" id="PF01850">
    <property type="entry name" value="PIN"/>
    <property type="match status" value="1"/>
</dbReference>